<dbReference type="PATRIC" id="fig|1560201.3.peg.1822"/>
<dbReference type="RefSeq" id="WP_052898899.1">
    <property type="nucleotide sequence ID" value="NZ_JRXE01000010.1"/>
</dbReference>
<sequence>MSQIDFTTSEETQALANEVACLKAMVTLMLKGMGQADAGKVIINMERFIAQLEDQPQADVFSNTIKQIKFAYRQ</sequence>
<evidence type="ECO:0000313" key="2">
    <source>
        <dbReference type="EMBL" id="KOC90434.1"/>
    </source>
</evidence>
<evidence type="ECO:0000313" key="3">
    <source>
        <dbReference type="Proteomes" id="UP000036851"/>
    </source>
</evidence>
<keyword evidence="4" id="KW-1185">Reference proteome</keyword>
<evidence type="ECO:0000313" key="4">
    <source>
        <dbReference type="Proteomes" id="UP000037088"/>
    </source>
</evidence>
<dbReference type="NCBIfam" id="NF007904">
    <property type="entry name" value="PRK10613.1"/>
    <property type="match status" value="1"/>
</dbReference>
<organism evidence="1 3">
    <name type="scientific">Winslowiella iniecta</name>
    <dbReference type="NCBI Taxonomy" id="1560201"/>
    <lineage>
        <taxon>Bacteria</taxon>
        <taxon>Pseudomonadati</taxon>
        <taxon>Pseudomonadota</taxon>
        <taxon>Gammaproteobacteria</taxon>
        <taxon>Enterobacterales</taxon>
        <taxon>Erwiniaceae</taxon>
        <taxon>Winslowiella</taxon>
    </lineage>
</organism>
<protein>
    <submittedName>
        <fullName evidence="1">Uncharacterized protein</fullName>
    </submittedName>
</protein>
<dbReference type="EMBL" id="JRXE01000010">
    <property type="protein sequence ID" value="KOC90434.1"/>
    <property type="molecule type" value="Genomic_DNA"/>
</dbReference>
<dbReference type="Pfam" id="PF10769">
    <property type="entry name" value="DUF2594"/>
    <property type="match status" value="1"/>
</dbReference>
<dbReference type="InterPro" id="IPR019705">
    <property type="entry name" value="DUF2594"/>
</dbReference>
<dbReference type="Proteomes" id="UP000037088">
    <property type="component" value="Unassembled WGS sequence"/>
</dbReference>
<evidence type="ECO:0000313" key="1">
    <source>
        <dbReference type="EMBL" id="KOC88974.1"/>
    </source>
</evidence>
<reference evidence="3 4" key="1">
    <citation type="journal article" date="2015" name="Int. J. Syst. Evol. Microbiol.">
        <title>Erwinia iniecta sp. nov., isolated from Russian wheat aphids (Diuraphis noxia).</title>
        <authorList>
            <person name="Campillo T."/>
            <person name="Luna E."/>
            <person name="Portier P."/>
            <person name="Fischer-Le Saux M."/>
            <person name="Lapitan N."/>
            <person name="Tisserat N.A."/>
            <person name="Leach J.E."/>
        </authorList>
    </citation>
    <scope>NUCLEOTIDE SEQUENCE [LARGE SCALE GENOMIC DNA]</scope>
    <source>
        <strain evidence="2 4">B120</strain>
        <strain evidence="1 3">B149</strain>
    </source>
</reference>
<proteinExistence type="predicted"/>
<dbReference type="OrthoDB" id="6475550at2"/>
<dbReference type="STRING" id="1560201.NG42_08560"/>
<dbReference type="Proteomes" id="UP000036851">
    <property type="component" value="Unassembled WGS sequence"/>
</dbReference>
<accession>A0A0L7T0I3</accession>
<dbReference type="AlphaFoldDB" id="A0A0L7T0I3"/>
<dbReference type="EMBL" id="JRXF01000040">
    <property type="protein sequence ID" value="KOC88974.1"/>
    <property type="molecule type" value="Genomic_DNA"/>
</dbReference>
<name>A0A0L7T0I3_9GAMM</name>
<comment type="caution">
    <text evidence="1">The sequence shown here is derived from an EMBL/GenBank/DDBJ whole genome shotgun (WGS) entry which is preliminary data.</text>
</comment>
<gene>
    <name evidence="2" type="ORF">NG42_08560</name>
    <name evidence="1" type="ORF">NG43_19450</name>
</gene>